<dbReference type="RefSeq" id="WP_108527134.1">
    <property type="nucleotide sequence ID" value="NZ_JAODIH010000007.1"/>
</dbReference>
<name>A0ABX5JIU5_9BACT</name>
<organism evidence="3 4">
    <name type="scientific">Arcobacter lacus</name>
    <dbReference type="NCBI Taxonomy" id="1912876"/>
    <lineage>
        <taxon>Bacteria</taxon>
        <taxon>Pseudomonadati</taxon>
        <taxon>Campylobacterota</taxon>
        <taxon>Epsilonproteobacteria</taxon>
        <taxon>Campylobacterales</taxon>
        <taxon>Arcobacteraceae</taxon>
        <taxon>Arcobacter</taxon>
    </lineage>
</organism>
<dbReference type="PANTHER" id="PTHR34039:SF1">
    <property type="entry name" value="UPF0102 PROTEIN YRAN"/>
    <property type="match status" value="1"/>
</dbReference>
<reference evidence="3 4" key="1">
    <citation type="submission" date="2017-02" db="EMBL/GenBank/DDBJ databases">
        <title>Arcobacter lacus sp. nov., a new species isolated from reclaimed water.</title>
        <authorList>
            <person name="Figueras M.J."/>
            <person name="Perez-Cataluna A."/>
            <person name="Salas-Masso N."/>
        </authorList>
    </citation>
    <scope>NUCLEOTIDE SEQUENCE [LARGE SCALE GENOMIC DNA]</scope>
    <source>
        <strain evidence="3 4">RW43-9</strain>
    </source>
</reference>
<comment type="similarity">
    <text evidence="1 2">Belongs to the UPF0102 family.</text>
</comment>
<dbReference type="PANTHER" id="PTHR34039">
    <property type="entry name" value="UPF0102 PROTEIN YRAN"/>
    <property type="match status" value="1"/>
</dbReference>
<evidence type="ECO:0000313" key="3">
    <source>
        <dbReference type="EMBL" id="PUE67274.1"/>
    </source>
</evidence>
<dbReference type="InterPro" id="IPR011335">
    <property type="entry name" value="Restrct_endonuc-II-like"/>
</dbReference>
<gene>
    <name evidence="3" type="ORF">B0175_02500</name>
</gene>
<dbReference type="EMBL" id="MUXF01000003">
    <property type="protein sequence ID" value="PUE67274.1"/>
    <property type="molecule type" value="Genomic_DNA"/>
</dbReference>
<dbReference type="HAMAP" id="MF_00048">
    <property type="entry name" value="UPF0102"/>
    <property type="match status" value="1"/>
</dbReference>
<dbReference type="InterPro" id="IPR003509">
    <property type="entry name" value="UPF0102_YraN-like"/>
</dbReference>
<proteinExistence type="inferred from homology"/>
<accession>A0ABX5JIU5</accession>
<evidence type="ECO:0000313" key="4">
    <source>
        <dbReference type="Proteomes" id="UP000251311"/>
    </source>
</evidence>
<keyword evidence="4" id="KW-1185">Reference proteome</keyword>
<evidence type="ECO:0000256" key="2">
    <source>
        <dbReference type="HAMAP-Rule" id="MF_00048"/>
    </source>
</evidence>
<dbReference type="Gene3D" id="3.40.1350.10">
    <property type="match status" value="1"/>
</dbReference>
<dbReference type="InterPro" id="IPR011856">
    <property type="entry name" value="tRNA_endonuc-like_dom_sf"/>
</dbReference>
<sequence>MSKEKGNIAEKKAISFLQNLNFEIIEKNFYAKKLGEIDIIAKKNKIYHFFEVKSANDYETAINNITPQKLSKIKRSVDFYIQKKDLNISYSIDVIIVVDEKIEILENITM</sequence>
<dbReference type="SUPFAM" id="SSF52980">
    <property type="entry name" value="Restriction endonuclease-like"/>
    <property type="match status" value="1"/>
</dbReference>
<dbReference type="Pfam" id="PF02021">
    <property type="entry name" value="UPF0102"/>
    <property type="match status" value="1"/>
</dbReference>
<comment type="caution">
    <text evidence="3">The sequence shown here is derived from an EMBL/GenBank/DDBJ whole genome shotgun (WGS) entry which is preliminary data.</text>
</comment>
<dbReference type="Proteomes" id="UP000251311">
    <property type="component" value="Unassembled WGS sequence"/>
</dbReference>
<evidence type="ECO:0000256" key="1">
    <source>
        <dbReference type="ARBA" id="ARBA00006738"/>
    </source>
</evidence>
<protein>
    <recommendedName>
        <fullName evidence="2">UPF0102 protein B0175_02500</fullName>
    </recommendedName>
</protein>